<gene>
    <name evidence="1" type="ORF">GOQ09_06780</name>
</gene>
<dbReference type="EMBL" id="CP046622">
    <property type="protein sequence ID" value="QGW81306.1"/>
    <property type="molecule type" value="Genomic_DNA"/>
</dbReference>
<protein>
    <recommendedName>
        <fullName evidence="3">Lipocalin-like domain-containing protein</fullName>
    </recommendedName>
</protein>
<organism evidence="1 2">
    <name type="scientific">Variovorax paradoxus</name>
    <dbReference type="NCBI Taxonomy" id="34073"/>
    <lineage>
        <taxon>Bacteria</taxon>
        <taxon>Pseudomonadati</taxon>
        <taxon>Pseudomonadota</taxon>
        <taxon>Betaproteobacteria</taxon>
        <taxon>Burkholderiales</taxon>
        <taxon>Comamonadaceae</taxon>
        <taxon>Variovorax</taxon>
    </lineage>
</organism>
<accession>A0A6I6H9Q8</accession>
<dbReference type="Proteomes" id="UP000425817">
    <property type="component" value="Chromosome"/>
</dbReference>
<sequence length="154" mass="16539">MSPLVGKWKGTSQYAVPAGELSSSGYSQFLQNGEYNFSGEFTFRNVEKLGPDTAVVSQVAAAGTWRATDDKYSITLADVKTVRTVLRQPGKADVDLDKAAASVPGTSRFFRLEDATPRGTSQEYSVLELTATTLHATGQDLPGIGVDYVAIRVE</sequence>
<reference evidence="1 2" key="1">
    <citation type="submission" date="2019-12" db="EMBL/GenBank/DDBJ databases">
        <title>Hybrid Genome Assemblies of two High G+C Isolates from Undergraduate Microbiology Courses.</title>
        <authorList>
            <person name="Ne Ville C.J."/>
            <person name="Enright D."/>
            <person name="Hernandez I."/>
            <person name="Dodsworth J."/>
            <person name="Orwin P.M."/>
        </authorList>
    </citation>
    <scope>NUCLEOTIDE SEQUENCE [LARGE SCALE GENOMIC DNA]</scope>
    <source>
        <strain evidence="1 2">CSUSB</strain>
    </source>
</reference>
<name>A0A6I6H9Q8_VARPD</name>
<proteinExistence type="predicted"/>
<evidence type="ECO:0000313" key="1">
    <source>
        <dbReference type="EMBL" id="QGW81306.1"/>
    </source>
</evidence>
<evidence type="ECO:0000313" key="2">
    <source>
        <dbReference type="Proteomes" id="UP000425817"/>
    </source>
</evidence>
<dbReference type="AlphaFoldDB" id="A0A6I6H9Q8"/>
<dbReference type="OrthoDB" id="9845378at2"/>
<evidence type="ECO:0008006" key="3">
    <source>
        <dbReference type="Google" id="ProtNLM"/>
    </source>
</evidence>